<dbReference type="InterPro" id="IPR043129">
    <property type="entry name" value="ATPase_NBD"/>
</dbReference>
<dbReference type="PANTHER" id="PTHR14187">
    <property type="entry name" value="ALPHA KINASE/ELONGATION FACTOR 2 KINASE"/>
    <property type="match status" value="1"/>
</dbReference>
<sequence length="655" mass="73578">MGNSYSTSTSSGRSTEVTYERLEKIPRTEAAYRVTNGNIAAIDFGTSSISLAYTTKGDANVSMISFESSKKQERSLNIILCKKVASENKIRVEALGDKAATLYQKLRKEEYSEYIYFERIKMLMRRDQKSITRDTPVESLSGEQYYLVEVIAFILKYMKDLLIDHLSRTVRPLKTTDFDWVITVPAIWDARGKRMMREAAYLASLLTESDGIVNFTPVSSSPLPLCSDVNPDKLSLALEPESAALYSQKNIASDINKDRSLSVINPPKKYMVIDIGGGTVDITAHAEDGDDIIVQNIPTGNACGGTQVNEAFSQLLQKLTKDAGYDRFLASNASLKPKRSANINMILYTDFEGQKCLFGQEEIEGIAIDLGKIAGFYDKELKEVQGMEGIEYECDSSTLYINKDFVESHLFGPVISDIKKCLNEAIADNGYEADAFYLVGGFGGCKYVYKKLKEVIENAYASQGRDQCPSVLTPIEPHLAVAQGAVLWRKNPEIIKLRKSDATYGIAIFVPFDKAQHDKHYKYLHEEERIYRCDSIFFPFLKRSETPDYNEVMVTSLIPHNQSDKEVCVKIFSTSEPDVQYVVDKNGQSTVREIGQLLLHVPNPQKLPKSQRKIDVIMDFSGTEIQAKAKYRVDESEVKTVCDFLSAQPWRLGQK</sequence>
<evidence type="ECO:0000313" key="1">
    <source>
        <dbReference type="EnsemblMetazoa" id="Aqu2.1.39264_001"/>
    </source>
</evidence>
<dbReference type="EnsemblMetazoa" id="XM_011411974.2">
    <property type="protein sequence ID" value="XP_011410276.1"/>
    <property type="gene ID" value="LOC105316785"/>
</dbReference>
<dbReference type="SUPFAM" id="SSF53067">
    <property type="entry name" value="Actin-like ATPase domain"/>
    <property type="match status" value="2"/>
</dbReference>
<gene>
    <name evidence="1" type="primary">105316785</name>
</gene>
<keyword evidence="2" id="KW-1185">Reference proteome</keyword>
<proteinExistence type="predicted"/>
<dbReference type="AlphaFoldDB" id="A0A1X7VHJ6"/>
<accession>A0A1X7VHJ6</accession>
<dbReference type="EnsemblMetazoa" id="Aqu2.1.39264_001">
    <property type="protein sequence ID" value="Aqu2.1.39264_001"/>
    <property type="gene ID" value="Aqu2.1.39264"/>
</dbReference>
<dbReference type="OMA" id="RSANINM"/>
<dbReference type="Proteomes" id="UP000007879">
    <property type="component" value="Unassembled WGS sequence"/>
</dbReference>
<dbReference type="OrthoDB" id="2963168at2759"/>
<dbReference type="STRING" id="400682.A0A1X7VHJ6"/>
<dbReference type="Gene3D" id="3.30.420.40">
    <property type="match status" value="2"/>
</dbReference>
<organism evidence="1">
    <name type="scientific">Amphimedon queenslandica</name>
    <name type="common">Sponge</name>
    <dbReference type="NCBI Taxonomy" id="400682"/>
    <lineage>
        <taxon>Eukaryota</taxon>
        <taxon>Metazoa</taxon>
        <taxon>Porifera</taxon>
        <taxon>Demospongiae</taxon>
        <taxon>Heteroscleromorpha</taxon>
        <taxon>Haplosclerida</taxon>
        <taxon>Niphatidae</taxon>
        <taxon>Amphimedon</taxon>
    </lineage>
</organism>
<evidence type="ECO:0000313" key="2">
    <source>
        <dbReference type="Proteomes" id="UP000007879"/>
    </source>
</evidence>
<reference evidence="2" key="1">
    <citation type="journal article" date="2010" name="Nature">
        <title>The Amphimedon queenslandica genome and the evolution of animal complexity.</title>
        <authorList>
            <person name="Srivastava M."/>
            <person name="Simakov O."/>
            <person name="Chapman J."/>
            <person name="Fahey B."/>
            <person name="Gauthier M.E."/>
            <person name="Mitros T."/>
            <person name="Richards G.S."/>
            <person name="Conaco C."/>
            <person name="Dacre M."/>
            <person name="Hellsten U."/>
            <person name="Larroux C."/>
            <person name="Putnam N.H."/>
            <person name="Stanke M."/>
            <person name="Adamska M."/>
            <person name="Darling A."/>
            <person name="Degnan S.M."/>
            <person name="Oakley T.H."/>
            <person name="Plachetzki D.C."/>
            <person name="Zhai Y."/>
            <person name="Adamski M."/>
            <person name="Calcino A."/>
            <person name="Cummins S.F."/>
            <person name="Goodstein D.M."/>
            <person name="Harris C."/>
            <person name="Jackson D.J."/>
            <person name="Leys S.P."/>
            <person name="Shu S."/>
            <person name="Woodcroft B.J."/>
            <person name="Vervoort M."/>
            <person name="Kosik K.S."/>
            <person name="Manning G."/>
            <person name="Degnan B.M."/>
            <person name="Rokhsar D.S."/>
        </authorList>
    </citation>
    <scope>NUCLEOTIDE SEQUENCE [LARGE SCALE GENOMIC DNA]</scope>
</reference>
<reference evidence="1" key="2">
    <citation type="submission" date="2017-05" db="UniProtKB">
        <authorList>
            <consortium name="EnsemblMetazoa"/>
        </authorList>
    </citation>
    <scope>IDENTIFICATION</scope>
</reference>
<dbReference type="KEGG" id="aqu:105316785"/>
<protein>
    <submittedName>
        <fullName evidence="1">Uncharacterized protein</fullName>
    </submittedName>
</protein>
<dbReference type="PANTHER" id="PTHR14187:SF5">
    <property type="entry name" value="HEAT SHOCK 70 KDA PROTEIN 12A"/>
    <property type="match status" value="1"/>
</dbReference>
<dbReference type="InParanoid" id="A0A1X7VHJ6"/>
<name>A0A1X7VHJ6_AMPQE</name>
<dbReference type="eggNOG" id="KOG0101">
    <property type="taxonomic scope" value="Eukaryota"/>
</dbReference>